<reference evidence="1" key="1">
    <citation type="journal article" date="2015" name="Nature">
        <title>Complex archaea that bridge the gap between prokaryotes and eukaryotes.</title>
        <authorList>
            <person name="Spang A."/>
            <person name="Saw J.H."/>
            <person name="Jorgensen S.L."/>
            <person name="Zaremba-Niedzwiedzka K."/>
            <person name="Martijn J."/>
            <person name="Lind A.E."/>
            <person name="van Eijk R."/>
            <person name="Schleper C."/>
            <person name="Guy L."/>
            <person name="Ettema T.J."/>
        </authorList>
    </citation>
    <scope>NUCLEOTIDE SEQUENCE</scope>
</reference>
<sequence>MNRDELRKLCDEATRKPTIRGVYTLDMLEYGRITAAARKAIPDLLDTLEAVEKAMMELPPLDWKPDDGYGDYNDYPLKDGRLSSVDSTNSGDVHCHGIAVGEQAVHKKLRAILEGGER</sequence>
<gene>
    <name evidence="1" type="ORF">LCGC14_3061430</name>
</gene>
<name>A0A0F8Z9H7_9ZZZZ</name>
<proteinExistence type="predicted"/>
<comment type="caution">
    <text evidence="1">The sequence shown here is derived from an EMBL/GenBank/DDBJ whole genome shotgun (WGS) entry which is preliminary data.</text>
</comment>
<dbReference type="EMBL" id="LAZR01064834">
    <property type="protein sequence ID" value="KKK56746.1"/>
    <property type="molecule type" value="Genomic_DNA"/>
</dbReference>
<dbReference type="AlphaFoldDB" id="A0A0F8Z9H7"/>
<protein>
    <submittedName>
        <fullName evidence="1">Uncharacterized protein</fullName>
    </submittedName>
</protein>
<accession>A0A0F8Z9H7</accession>
<evidence type="ECO:0000313" key="1">
    <source>
        <dbReference type="EMBL" id="KKK56746.1"/>
    </source>
</evidence>
<organism evidence="1">
    <name type="scientific">marine sediment metagenome</name>
    <dbReference type="NCBI Taxonomy" id="412755"/>
    <lineage>
        <taxon>unclassified sequences</taxon>
        <taxon>metagenomes</taxon>
        <taxon>ecological metagenomes</taxon>
    </lineage>
</organism>